<gene>
    <name evidence="17" type="primary">dinB</name>
    <name evidence="19" type="ORF">FHX53_000735</name>
</gene>
<evidence type="ECO:0000256" key="13">
    <source>
        <dbReference type="ARBA" id="ARBA00023125"/>
    </source>
</evidence>
<keyword evidence="6 17" id="KW-0808">Transferase</keyword>
<evidence type="ECO:0000256" key="1">
    <source>
        <dbReference type="ARBA" id="ARBA00004496"/>
    </source>
</evidence>
<sequence length="421" mass="45946">MSKQDGSGRQVTVAPTDDTSASILHLDMDAFFASVELLERPELQGKPVIVGHRGARSVVTAATYEARRYGVNSAMPMAIALRRCPNAIVLEPHYDRYQHFSREVMRILGDTTPLVEPLSIDEAFLDVRGAIPLFGPPFAIATALRDRIRRETGLTASVGAAATKFVAKLASSRAKPDGLLVVPEADTLAFLHPQPISALWGVGASTEERLSRLGLRTIGDLATTPLDSLRAAIGDAGTMRLHELAWGRDPRSVTPGRDEKSIGHEVTFERDVSDAVALDRELLRLSTRVAERLRRGGWVARTVAVKIRFGDFRTITRSRTLTEPSDVAERLSREARALLAEARPVGTGIRLIGVRAENLLPAGSVARGLWDDDEPWRETETTLDAVTERFGRGAIQRASLLSPGERRRRSALSTDDVGSLD</sequence>
<keyword evidence="14 17" id="KW-0234">DNA repair</keyword>
<dbReference type="InterPro" id="IPR022880">
    <property type="entry name" value="DNApol_IV"/>
</dbReference>
<keyword evidence="5 17" id="KW-0963">Cytoplasm</keyword>
<dbReference type="PROSITE" id="PS50173">
    <property type="entry name" value="UMUC"/>
    <property type="match status" value="1"/>
</dbReference>
<dbReference type="Proteomes" id="UP000585905">
    <property type="component" value="Unassembled WGS sequence"/>
</dbReference>
<keyword evidence="9 17" id="KW-0479">Metal-binding</keyword>
<dbReference type="InterPro" id="IPR001126">
    <property type="entry name" value="UmuC"/>
</dbReference>
<evidence type="ECO:0000256" key="11">
    <source>
        <dbReference type="ARBA" id="ARBA00022842"/>
    </source>
</evidence>
<keyword evidence="4 17" id="KW-0515">Mutator protein</keyword>
<keyword evidence="11 17" id="KW-0460">Magnesium</keyword>
<evidence type="ECO:0000313" key="19">
    <source>
        <dbReference type="EMBL" id="MBA8847171.1"/>
    </source>
</evidence>
<feature type="site" description="Substrate discrimination" evidence="17">
    <location>
        <position position="32"/>
    </location>
</feature>
<comment type="catalytic activity">
    <reaction evidence="16 17">
        <text>DNA(n) + a 2'-deoxyribonucleoside 5'-triphosphate = DNA(n+1) + diphosphate</text>
        <dbReference type="Rhea" id="RHEA:22508"/>
        <dbReference type="Rhea" id="RHEA-COMP:17339"/>
        <dbReference type="Rhea" id="RHEA-COMP:17340"/>
        <dbReference type="ChEBI" id="CHEBI:33019"/>
        <dbReference type="ChEBI" id="CHEBI:61560"/>
        <dbReference type="ChEBI" id="CHEBI:173112"/>
        <dbReference type="EC" id="2.7.7.7"/>
    </reaction>
</comment>
<dbReference type="Gene3D" id="3.40.1170.60">
    <property type="match status" value="1"/>
</dbReference>
<evidence type="ECO:0000256" key="2">
    <source>
        <dbReference type="ARBA" id="ARBA00010945"/>
    </source>
</evidence>
<dbReference type="Gene3D" id="3.30.70.270">
    <property type="match status" value="1"/>
</dbReference>
<keyword evidence="13 17" id="KW-0238">DNA-binding</keyword>
<dbReference type="HAMAP" id="MF_01113">
    <property type="entry name" value="DNApol_IV"/>
    <property type="match status" value="1"/>
</dbReference>
<evidence type="ECO:0000256" key="3">
    <source>
        <dbReference type="ARBA" id="ARBA00011245"/>
    </source>
</evidence>
<dbReference type="Gene3D" id="1.10.150.20">
    <property type="entry name" value="5' to 3' exonuclease, C-terminal subdomain"/>
    <property type="match status" value="1"/>
</dbReference>
<dbReference type="FunFam" id="3.40.1170.60:FF:000001">
    <property type="entry name" value="DNA polymerase IV"/>
    <property type="match status" value="1"/>
</dbReference>
<dbReference type="SUPFAM" id="SSF100879">
    <property type="entry name" value="Lesion bypass DNA polymerase (Y-family), little finger domain"/>
    <property type="match status" value="1"/>
</dbReference>
<evidence type="ECO:0000256" key="10">
    <source>
        <dbReference type="ARBA" id="ARBA00022763"/>
    </source>
</evidence>
<dbReference type="SUPFAM" id="SSF56672">
    <property type="entry name" value="DNA/RNA polymerases"/>
    <property type="match status" value="1"/>
</dbReference>
<evidence type="ECO:0000256" key="9">
    <source>
        <dbReference type="ARBA" id="ARBA00022723"/>
    </source>
</evidence>
<comment type="subcellular location">
    <subcellularLocation>
        <location evidence="1 17">Cytoplasm</location>
    </subcellularLocation>
</comment>
<dbReference type="FunFam" id="3.30.1490.100:FF:000004">
    <property type="entry name" value="DNA polymerase IV"/>
    <property type="match status" value="1"/>
</dbReference>
<feature type="domain" description="UmuC" evidence="18">
    <location>
        <begin position="23"/>
        <end position="203"/>
    </location>
</feature>
<evidence type="ECO:0000256" key="12">
    <source>
        <dbReference type="ARBA" id="ARBA00022932"/>
    </source>
</evidence>
<evidence type="ECO:0000256" key="17">
    <source>
        <dbReference type="HAMAP-Rule" id="MF_01113"/>
    </source>
</evidence>
<organism evidence="19 20">
    <name type="scientific">Microcella alkalica</name>
    <dbReference type="NCBI Taxonomy" id="355930"/>
    <lineage>
        <taxon>Bacteria</taxon>
        <taxon>Bacillati</taxon>
        <taxon>Actinomycetota</taxon>
        <taxon>Actinomycetes</taxon>
        <taxon>Micrococcales</taxon>
        <taxon>Microbacteriaceae</taxon>
        <taxon>Microcella</taxon>
    </lineage>
</organism>
<name>A0A839E472_9MICO</name>
<comment type="subunit">
    <text evidence="3 17">Monomer.</text>
</comment>
<keyword evidence="10 17" id="KW-0227">DNA damage</keyword>
<dbReference type="Pfam" id="PF11799">
    <property type="entry name" value="IMS_C"/>
    <property type="match status" value="1"/>
</dbReference>
<dbReference type="GO" id="GO:0009432">
    <property type="term" value="P:SOS response"/>
    <property type="evidence" value="ECO:0007669"/>
    <property type="project" value="TreeGrafter"/>
</dbReference>
<dbReference type="Pfam" id="PF21999">
    <property type="entry name" value="IMS_HHH_1"/>
    <property type="match status" value="1"/>
</dbReference>
<feature type="binding site" evidence="17">
    <location>
        <position position="121"/>
    </location>
    <ligand>
        <name>Mg(2+)</name>
        <dbReference type="ChEBI" id="CHEBI:18420"/>
    </ligand>
</feature>
<dbReference type="GO" id="GO:0005829">
    <property type="term" value="C:cytosol"/>
    <property type="evidence" value="ECO:0007669"/>
    <property type="project" value="TreeGrafter"/>
</dbReference>
<dbReference type="RefSeq" id="WP_182489978.1">
    <property type="nucleotide sequence ID" value="NZ_BAAAOV010000005.1"/>
</dbReference>
<feature type="active site" evidence="17">
    <location>
        <position position="122"/>
    </location>
</feature>
<evidence type="ECO:0000256" key="7">
    <source>
        <dbReference type="ARBA" id="ARBA00022695"/>
    </source>
</evidence>
<keyword evidence="12 17" id="KW-0239">DNA-directed DNA polymerase</keyword>
<dbReference type="Gene3D" id="3.30.1490.100">
    <property type="entry name" value="DNA polymerase, Y-family, little finger domain"/>
    <property type="match status" value="1"/>
</dbReference>
<evidence type="ECO:0000256" key="4">
    <source>
        <dbReference type="ARBA" id="ARBA00022457"/>
    </source>
</evidence>
<dbReference type="InterPro" id="IPR017961">
    <property type="entry name" value="DNA_pol_Y-fam_little_finger"/>
</dbReference>
<dbReference type="EMBL" id="JACGWX010000001">
    <property type="protein sequence ID" value="MBA8847171.1"/>
    <property type="molecule type" value="Genomic_DNA"/>
</dbReference>
<comment type="similarity">
    <text evidence="2 17">Belongs to the DNA polymerase type-Y family.</text>
</comment>
<dbReference type="GO" id="GO:0003684">
    <property type="term" value="F:damaged DNA binding"/>
    <property type="evidence" value="ECO:0007669"/>
    <property type="project" value="InterPro"/>
</dbReference>
<evidence type="ECO:0000259" key="18">
    <source>
        <dbReference type="PROSITE" id="PS50173"/>
    </source>
</evidence>
<dbReference type="AlphaFoldDB" id="A0A839E472"/>
<comment type="caution">
    <text evidence="19">The sequence shown here is derived from an EMBL/GenBank/DDBJ whole genome shotgun (WGS) entry which is preliminary data.</text>
</comment>
<evidence type="ECO:0000256" key="5">
    <source>
        <dbReference type="ARBA" id="ARBA00022490"/>
    </source>
</evidence>
<dbReference type="NCBIfam" id="NF002751">
    <property type="entry name" value="PRK02794.1"/>
    <property type="match status" value="1"/>
</dbReference>
<dbReference type="PANTHER" id="PTHR11076">
    <property type="entry name" value="DNA REPAIR POLYMERASE UMUC / TRANSFERASE FAMILY MEMBER"/>
    <property type="match status" value="1"/>
</dbReference>
<dbReference type="NCBIfam" id="NF003015">
    <property type="entry name" value="PRK03858.1"/>
    <property type="match status" value="1"/>
</dbReference>
<evidence type="ECO:0000256" key="6">
    <source>
        <dbReference type="ARBA" id="ARBA00022679"/>
    </source>
</evidence>
<dbReference type="NCBIfam" id="NF002677">
    <property type="entry name" value="PRK02406.1"/>
    <property type="match status" value="1"/>
</dbReference>
<reference evidence="19 20" key="1">
    <citation type="submission" date="2020-07" db="EMBL/GenBank/DDBJ databases">
        <title>Sequencing the genomes of 1000 actinobacteria strains.</title>
        <authorList>
            <person name="Klenk H.-P."/>
        </authorList>
    </citation>
    <scope>NUCLEOTIDE SEQUENCE [LARGE SCALE GENOMIC DNA]</scope>
    <source>
        <strain evidence="19 20">DSM 19663</strain>
    </source>
</reference>
<dbReference type="GO" id="GO:0042276">
    <property type="term" value="P:error-prone translesion synthesis"/>
    <property type="evidence" value="ECO:0007669"/>
    <property type="project" value="TreeGrafter"/>
</dbReference>
<feature type="binding site" evidence="17">
    <location>
        <position position="27"/>
    </location>
    <ligand>
        <name>Mg(2+)</name>
        <dbReference type="ChEBI" id="CHEBI:18420"/>
    </ligand>
</feature>
<dbReference type="InterPro" id="IPR053848">
    <property type="entry name" value="IMS_HHH_1"/>
</dbReference>
<dbReference type="GO" id="GO:0003887">
    <property type="term" value="F:DNA-directed DNA polymerase activity"/>
    <property type="evidence" value="ECO:0007669"/>
    <property type="project" value="UniProtKB-UniRule"/>
</dbReference>
<dbReference type="GO" id="GO:0006261">
    <property type="term" value="P:DNA-templated DNA replication"/>
    <property type="evidence" value="ECO:0007669"/>
    <property type="project" value="UniProtKB-UniRule"/>
</dbReference>
<evidence type="ECO:0000256" key="14">
    <source>
        <dbReference type="ARBA" id="ARBA00023204"/>
    </source>
</evidence>
<accession>A0A839E472</accession>
<dbReference type="InterPro" id="IPR043128">
    <property type="entry name" value="Rev_trsase/Diguanyl_cyclase"/>
</dbReference>
<dbReference type="GO" id="GO:0000287">
    <property type="term" value="F:magnesium ion binding"/>
    <property type="evidence" value="ECO:0007669"/>
    <property type="project" value="UniProtKB-UniRule"/>
</dbReference>
<dbReference type="CDD" id="cd03586">
    <property type="entry name" value="PolY_Pol_IV_kappa"/>
    <property type="match status" value="1"/>
</dbReference>
<comment type="cofactor">
    <cofactor evidence="17">
        <name>Mg(2+)</name>
        <dbReference type="ChEBI" id="CHEBI:18420"/>
    </cofactor>
    <text evidence="17">Binds 2 magnesium ions per subunit.</text>
</comment>
<proteinExistence type="inferred from homology"/>
<protein>
    <recommendedName>
        <fullName evidence="17">DNA polymerase IV</fullName>
        <shortName evidence="17">Pol IV</shortName>
        <ecNumber evidence="17">2.7.7.7</ecNumber>
    </recommendedName>
</protein>
<evidence type="ECO:0000313" key="20">
    <source>
        <dbReference type="Proteomes" id="UP000585905"/>
    </source>
</evidence>
<dbReference type="InterPro" id="IPR043502">
    <property type="entry name" value="DNA/RNA_pol_sf"/>
</dbReference>
<evidence type="ECO:0000256" key="15">
    <source>
        <dbReference type="ARBA" id="ARBA00025589"/>
    </source>
</evidence>
<dbReference type="InterPro" id="IPR050116">
    <property type="entry name" value="DNA_polymerase-Y"/>
</dbReference>
<evidence type="ECO:0000256" key="16">
    <source>
        <dbReference type="ARBA" id="ARBA00049244"/>
    </source>
</evidence>
<dbReference type="Pfam" id="PF00817">
    <property type="entry name" value="IMS"/>
    <property type="match status" value="1"/>
</dbReference>
<dbReference type="InterPro" id="IPR036775">
    <property type="entry name" value="DNA_pol_Y-fam_lit_finger_sf"/>
</dbReference>
<dbReference type="GO" id="GO:0006281">
    <property type="term" value="P:DNA repair"/>
    <property type="evidence" value="ECO:0007669"/>
    <property type="project" value="UniProtKB-UniRule"/>
</dbReference>
<dbReference type="PANTHER" id="PTHR11076:SF33">
    <property type="entry name" value="DNA POLYMERASE KAPPA"/>
    <property type="match status" value="1"/>
</dbReference>
<comment type="function">
    <text evidence="15 17">Poorly processive, error-prone DNA polymerase involved in untargeted mutagenesis. Copies undamaged DNA at stalled replication forks, which arise in vivo from mismatched or misaligned primer ends. These misaligned primers can be extended by PolIV. Exhibits no 3'-5' exonuclease (proofreading) activity. May be involved in translesional synthesis, in conjunction with the beta clamp from PolIII.</text>
</comment>
<keyword evidence="8 17" id="KW-0235">DNA replication</keyword>
<keyword evidence="7 17" id="KW-0548">Nucleotidyltransferase</keyword>
<keyword evidence="20" id="KW-1185">Reference proteome</keyword>
<dbReference type="EC" id="2.7.7.7" evidence="17"/>
<evidence type="ECO:0000256" key="8">
    <source>
        <dbReference type="ARBA" id="ARBA00022705"/>
    </source>
</evidence>